<sequence>MQLSDGEKLILMMLCDLYDKNKIEGEIDHTFVRDAIFENQTWALPWKFSGIPFKNTETPRVVKKVLDILDMWRVIEYSYSELTEEEKKKLKENVELFGKNPIFKGFDGNNETEYLAAADFVINKLDRFEEFKLRDLNSHTPSLATYERMMHVFNPLFHENFGEPLTLEQLTLVLREKIHPSRR</sequence>
<dbReference type="SUPFAM" id="SSF116960">
    <property type="entry name" value="YfbU-like"/>
    <property type="match status" value="1"/>
</dbReference>
<comment type="caution">
    <text evidence="1">The sequence shown here is derived from an EMBL/GenBank/DDBJ whole genome shotgun (WGS) entry which is preliminary data.</text>
</comment>
<accession>A0A403D3P8</accession>
<dbReference type="RefSeq" id="WP_192517736.1">
    <property type="nucleotide sequence ID" value="NZ_JACZNY010000008.1"/>
</dbReference>
<name>A0A403D3P8_ECOLX</name>
<dbReference type="AlphaFoldDB" id="A0A403D3P8"/>
<dbReference type="EMBL" id="RTJF01000029">
    <property type="protein sequence ID" value="MJL95187.1"/>
    <property type="molecule type" value="Genomic_DNA"/>
</dbReference>
<dbReference type="InterPro" id="IPR023146">
    <property type="entry name" value="YfbU_alpha-helical_sf"/>
</dbReference>
<dbReference type="Gene3D" id="1.10.3190.10">
    <property type="entry name" value="yfbu gene product, domain 2"/>
    <property type="match status" value="1"/>
</dbReference>
<evidence type="ECO:0008006" key="2">
    <source>
        <dbReference type="Google" id="ProtNLM"/>
    </source>
</evidence>
<protein>
    <recommendedName>
        <fullName evidence="2">YfbU family protein</fullName>
    </recommendedName>
</protein>
<proteinExistence type="predicted"/>
<gene>
    <name evidence="1" type="ORF">DNX30_20980</name>
</gene>
<organism evidence="1">
    <name type="scientific">Escherichia coli</name>
    <dbReference type="NCBI Taxonomy" id="562"/>
    <lineage>
        <taxon>Bacteria</taxon>
        <taxon>Pseudomonadati</taxon>
        <taxon>Pseudomonadota</taxon>
        <taxon>Gammaproteobacteria</taxon>
        <taxon>Enterobacterales</taxon>
        <taxon>Enterobacteriaceae</taxon>
        <taxon>Escherichia</taxon>
    </lineage>
</organism>
<dbReference type="Pfam" id="PF03887">
    <property type="entry name" value="YfbU"/>
    <property type="match status" value="1"/>
</dbReference>
<reference evidence="1" key="1">
    <citation type="submission" date="2018-06" db="EMBL/GenBank/DDBJ databases">
        <authorList>
            <person name="Ashton P.M."/>
            <person name="Dallman T."/>
            <person name="Nair S."/>
            <person name="De Pinna E."/>
            <person name="Peters T."/>
            <person name="Grant K."/>
        </authorList>
    </citation>
    <scope>NUCLEOTIDE SEQUENCE [LARGE SCALE GENOMIC DNA]</scope>
    <source>
        <strain evidence="1">462023</strain>
    </source>
</reference>
<evidence type="ECO:0000313" key="1">
    <source>
        <dbReference type="EMBL" id="MJL95187.1"/>
    </source>
</evidence>
<dbReference type="Proteomes" id="UP000885382">
    <property type="component" value="Unassembled WGS sequence"/>
</dbReference>
<dbReference type="InterPro" id="IPR005587">
    <property type="entry name" value="UPF0304_YfbU"/>
</dbReference>